<comment type="subcellular location">
    <subcellularLocation>
        <location evidence="1">Cell inner membrane</location>
        <topology evidence="1">Single-pass membrane protein</topology>
        <orientation evidence="1">Periplasmic side</orientation>
    </subcellularLocation>
</comment>
<name>A0A1G9N463_9SPHI</name>
<dbReference type="SUPFAM" id="SSF74653">
    <property type="entry name" value="TolA/TonB C-terminal domain"/>
    <property type="match status" value="1"/>
</dbReference>
<keyword evidence="9" id="KW-0472">Membrane</keyword>
<dbReference type="Proteomes" id="UP000183200">
    <property type="component" value="Unassembled WGS sequence"/>
</dbReference>
<keyword evidence="5" id="KW-0997">Cell inner membrane</keyword>
<dbReference type="AlphaFoldDB" id="A0A1G9N463"/>
<feature type="domain" description="TonB C-terminal" evidence="11">
    <location>
        <begin position="230"/>
        <end position="321"/>
    </location>
</feature>
<dbReference type="RefSeq" id="WP_172664842.1">
    <property type="nucleotide sequence ID" value="NZ_FNGY01000002.1"/>
</dbReference>
<evidence type="ECO:0000256" key="3">
    <source>
        <dbReference type="ARBA" id="ARBA00022448"/>
    </source>
</evidence>
<evidence type="ECO:0000313" key="13">
    <source>
        <dbReference type="Proteomes" id="UP000183200"/>
    </source>
</evidence>
<dbReference type="NCBIfam" id="TIGR01352">
    <property type="entry name" value="tonB_Cterm"/>
    <property type="match status" value="1"/>
</dbReference>
<dbReference type="GO" id="GO:0055085">
    <property type="term" value="P:transmembrane transport"/>
    <property type="evidence" value="ECO:0007669"/>
    <property type="project" value="InterPro"/>
</dbReference>
<dbReference type="InterPro" id="IPR051045">
    <property type="entry name" value="TonB-dependent_transducer"/>
</dbReference>
<keyword evidence="10" id="KW-0732">Signal</keyword>
<dbReference type="Gene3D" id="3.30.1150.10">
    <property type="match status" value="1"/>
</dbReference>
<keyword evidence="13" id="KW-1185">Reference proteome</keyword>
<evidence type="ECO:0000256" key="4">
    <source>
        <dbReference type="ARBA" id="ARBA00022475"/>
    </source>
</evidence>
<dbReference type="SUPFAM" id="SSF82185">
    <property type="entry name" value="Histone H3 K4-specific methyltransferase SET7/9 N-terminal domain"/>
    <property type="match status" value="1"/>
</dbReference>
<dbReference type="GO" id="GO:0015031">
    <property type="term" value="P:protein transport"/>
    <property type="evidence" value="ECO:0007669"/>
    <property type="project" value="UniProtKB-KW"/>
</dbReference>
<evidence type="ECO:0000256" key="8">
    <source>
        <dbReference type="ARBA" id="ARBA00022989"/>
    </source>
</evidence>
<evidence type="ECO:0000256" key="7">
    <source>
        <dbReference type="ARBA" id="ARBA00022927"/>
    </source>
</evidence>
<feature type="signal peptide" evidence="10">
    <location>
        <begin position="1"/>
        <end position="20"/>
    </location>
</feature>
<keyword evidence="7" id="KW-0653">Protein transport</keyword>
<evidence type="ECO:0000259" key="11">
    <source>
        <dbReference type="PROSITE" id="PS52015"/>
    </source>
</evidence>
<accession>A0A1G9N463</accession>
<comment type="similarity">
    <text evidence="2">Belongs to the TonB family.</text>
</comment>
<evidence type="ECO:0000256" key="6">
    <source>
        <dbReference type="ARBA" id="ARBA00022692"/>
    </source>
</evidence>
<dbReference type="EMBL" id="FNGY01000002">
    <property type="protein sequence ID" value="SDL81270.1"/>
    <property type="molecule type" value="Genomic_DNA"/>
</dbReference>
<keyword evidence="6" id="KW-0812">Transmembrane</keyword>
<keyword evidence="4" id="KW-1003">Cell membrane</keyword>
<dbReference type="InterPro" id="IPR037682">
    <property type="entry name" value="TonB_C"/>
</dbReference>
<evidence type="ECO:0000256" key="1">
    <source>
        <dbReference type="ARBA" id="ARBA00004383"/>
    </source>
</evidence>
<dbReference type="PANTHER" id="PTHR33446:SF2">
    <property type="entry name" value="PROTEIN TONB"/>
    <property type="match status" value="1"/>
</dbReference>
<keyword evidence="8" id="KW-1133">Transmembrane helix</keyword>
<evidence type="ECO:0000256" key="5">
    <source>
        <dbReference type="ARBA" id="ARBA00022519"/>
    </source>
</evidence>
<evidence type="ECO:0000256" key="10">
    <source>
        <dbReference type="SAM" id="SignalP"/>
    </source>
</evidence>
<dbReference type="PROSITE" id="PS52015">
    <property type="entry name" value="TONB_CTD"/>
    <property type="match status" value="1"/>
</dbReference>
<dbReference type="Gene3D" id="2.20.110.10">
    <property type="entry name" value="Histone H3 K4-specific methyltransferase SET7/9 N-terminal domain"/>
    <property type="match status" value="1"/>
</dbReference>
<organism evidence="12 13">
    <name type="scientific">Pedobacter steynii</name>
    <dbReference type="NCBI Taxonomy" id="430522"/>
    <lineage>
        <taxon>Bacteria</taxon>
        <taxon>Pseudomonadati</taxon>
        <taxon>Bacteroidota</taxon>
        <taxon>Sphingobacteriia</taxon>
        <taxon>Sphingobacteriales</taxon>
        <taxon>Sphingobacteriaceae</taxon>
        <taxon>Pedobacter</taxon>
    </lineage>
</organism>
<proteinExistence type="inferred from homology"/>
<evidence type="ECO:0000313" key="12">
    <source>
        <dbReference type="EMBL" id="SDL81270.1"/>
    </source>
</evidence>
<reference evidence="13" key="1">
    <citation type="submission" date="2016-10" db="EMBL/GenBank/DDBJ databases">
        <authorList>
            <person name="Varghese N."/>
            <person name="Submissions S."/>
        </authorList>
    </citation>
    <scope>NUCLEOTIDE SEQUENCE [LARGE SCALE GENOMIC DNA]</scope>
    <source>
        <strain evidence="13">DSM 19110</strain>
    </source>
</reference>
<evidence type="ECO:0000256" key="9">
    <source>
        <dbReference type="ARBA" id="ARBA00023136"/>
    </source>
</evidence>
<protein>
    <submittedName>
        <fullName evidence="12">TonB family C-terminal domain-containing protein</fullName>
    </submittedName>
</protein>
<dbReference type="InterPro" id="IPR006260">
    <property type="entry name" value="TonB/TolA_C"/>
</dbReference>
<dbReference type="GO" id="GO:0098797">
    <property type="term" value="C:plasma membrane protein complex"/>
    <property type="evidence" value="ECO:0007669"/>
    <property type="project" value="TreeGrafter"/>
</dbReference>
<sequence>MKQLHLSFLFLLFAGLHTTAQTETQKTYFLKNNGVYVKDKDSADYTRTVDEPAKGSSVYQINDFYLNGNKKRTAQAIMTKRMVYEGAYVTWYKNGNKQQTGNYVNDELNGELNTYYPDGKLYSTKIYSREGTPAQESTYIKTVKDPKGKNLVVNGKGKYLIYDEDFKQITDQGNVKEGLYEGIWTGKNLKQKSSYAESYDKGKLLSGKSTDEKGQTYAYTKLVDNPEFIGGHGALSRFLGTHIRYPAKCQDEGIEGTVILKFTVLKTGKISNISVVRPLHPDLAAEALRVVRLFTAWKPGCYRGIAEDMLCNLPVRFSLNN</sequence>
<evidence type="ECO:0000256" key="2">
    <source>
        <dbReference type="ARBA" id="ARBA00006555"/>
    </source>
</evidence>
<dbReference type="PANTHER" id="PTHR33446">
    <property type="entry name" value="PROTEIN TONB-RELATED"/>
    <property type="match status" value="1"/>
</dbReference>
<dbReference type="Pfam" id="PF03544">
    <property type="entry name" value="TonB_C"/>
    <property type="match status" value="1"/>
</dbReference>
<gene>
    <name evidence="12" type="ORF">SAMN05421820_102210</name>
</gene>
<feature type="chain" id="PRO_5010168834" evidence="10">
    <location>
        <begin position="21"/>
        <end position="321"/>
    </location>
</feature>
<dbReference type="GO" id="GO:0031992">
    <property type="term" value="F:energy transducer activity"/>
    <property type="evidence" value="ECO:0007669"/>
    <property type="project" value="TreeGrafter"/>
</dbReference>
<keyword evidence="3" id="KW-0813">Transport</keyword>